<feature type="transmembrane region" description="Helical" evidence="8">
    <location>
        <begin position="254"/>
        <end position="271"/>
    </location>
</feature>
<feature type="transmembrane region" description="Helical" evidence="8">
    <location>
        <begin position="565"/>
        <end position="584"/>
    </location>
</feature>
<feature type="transmembrane region" description="Helical" evidence="8">
    <location>
        <begin position="392"/>
        <end position="414"/>
    </location>
</feature>
<dbReference type="GO" id="GO:0033214">
    <property type="term" value="P:siderophore-iron import into cell"/>
    <property type="evidence" value="ECO:0007669"/>
    <property type="project" value="TreeGrafter"/>
</dbReference>
<name>A0A1C3J0G3_9VIBR</name>
<evidence type="ECO:0000256" key="4">
    <source>
        <dbReference type="ARBA" id="ARBA00022475"/>
    </source>
</evidence>
<dbReference type="CDD" id="cd06550">
    <property type="entry name" value="TM_ABC_iron-siderophores_like"/>
    <property type="match status" value="2"/>
</dbReference>
<evidence type="ECO:0000313" key="10">
    <source>
        <dbReference type="Proteomes" id="UP000092876"/>
    </source>
</evidence>
<dbReference type="AlphaFoldDB" id="A0A1C3J0G3"/>
<keyword evidence="3" id="KW-0813">Transport</keyword>
<feature type="transmembrane region" description="Helical" evidence="8">
    <location>
        <begin position="96"/>
        <end position="118"/>
    </location>
</feature>
<feature type="transmembrane region" description="Helical" evidence="8">
    <location>
        <begin position="426"/>
        <end position="449"/>
    </location>
</feature>
<feature type="transmembrane region" description="Helical" evidence="8">
    <location>
        <begin position="228"/>
        <end position="248"/>
    </location>
</feature>
<comment type="subcellular location">
    <subcellularLocation>
        <location evidence="1">Cell membrane</location>
        <topology evidence="1">Multi-pass membrane protein</topology>
    </subcellularLocation>
</comment>
<sequence>MKSSGLVMGAALFFASLVHLWLGQSEFGPIGELLQQVSLISDSAAFNSMVDDSFELMALIYVNLPRLVMAILVGGTLGTIGSLFQQLTQNRMMSPLTLGTSSGAWLGLVILNVVAPMLVAQYSVWFALIGALLAMGLIVSIVGIKNMSGLPIVLAGMAVNLLLGAFATAIILLNDQYAQNLFVWGAGDLGQNGWEQVIWLMPKLLPIFAIFLLAPRVLTLLSIGTEGAAARGLNIGATFFVLMAIGVWLVSVSITSVGVISFIGLIAPNIARHLGFLKAKSELVASCVLGALLLCVTDSLAIFLAQWSLDMIPTGTATAVIGAPALIIIARKQLSAQDQLFFSMPKGPKFISPLAYFLLGTVLFGLLALSTLSQPSSDMGYFVIPDAFEWSIRWPRMLTAIFAGGGLAVAGVILQRLVYNPLASPDILGVSAGAVLALIFSSLFMGYSIHSLSPWVAFLGSAIALCLLLLLGKKHQFAPSILILTGISLTAMLEALVQFSLTRVGEGKYTLLAWLAGSTYRVEPESAMILAMVITASIGAALLLSRWVTLIATGRQFASARGLNINLAYVALLCIVAILCSVVTTTMGPVAFVGLLAPHIAAMMGARLVREQIILSFLIGAALMLFADWLGQVVVFPAQLAAGTLVSIIGGSYFIFLLLKSRRT</sequence>
<feature type="transmembrane region" description="Helical" evidence="8">
    <location>
        <begin position="151"/>
        <end position="173"/>
    </location>
</feature>
<feature type="transmembrane region" description="Helical" evidence="8">
    <location>
        <begin position="636"/>
        <end position="659"/>
    </location>
</feature>
<keyword evidence="7 8" id="KW-0472">Membrane</keyword>
<evidence type="ECO:0000256" key="8">
    <source>
        <dbReference type="SAM" id="Phobius"/>
    </source>
</evidence>
<keyword evidence="4" id="KW-1003">Cell membrane</keyword>
<organism evidence="9 10">
    <name type="scientific">Vibrio atlanticus</name>
    <dbReference type="NCBI Taxonomy" id="693153"/>
    <lineage>
        <taxon>Bacteria</taxon>
        <taxon>Pseudomonadati</taxon>
        <taxon>Pseudomonadota</taxon>
        <taxon>Gammaproteobacteria</taxon>
        <taxon>Vibrionales</taxon>
        <taxon>Vibrionaceae</taxon>
        <taxon>Vibrio</taxon>
    </lineage>
</organism>
<dbReference type="GO" id="GO:0022857">
    <property type="term" value="F:transmembrane transporter activity"/>
    <property type="evidence" value="ECO:0007669"/>
    <property type="project" value="InterPro"/>
</dbReference>
<feature type="transmembrane region" description="Helical" evidence="8">
    <location>
        <begin position="311"/>
        <end position="330"/>
    </location>
</feature>
<dbReference type="PANTHER" id="PTHR30472:SF37">
    <property type="entry name" value="FE(3+) DICITRATE TRANSPORT SYSTEM PERMEASE PROTEIN FECD-RELATED"/>
    <property type="match status" value="1"/>
</dbReference>
<keyword evidence="6 8" id="KW-1133">Transmembrane helix</keyword>
<keyword evidence="5 8" id="KW-0812">Transmembrane</keyword>
<feature type="transmembrane region" description="Helical" evidence="8">
    <location>
        <begin position="350"/>
        <end position="372"/>
    </location>
</feature>
<feature type="transmembrane region" description="Helical" evidence="8">
    <location>
        <begin position="204"/>
        <end position="221"/>
    </location>
</feature>
<feature type="transmembrane region" description="Helical" evidence="8">
    <location>
        <begin position="481"/>
        <end position="501"/>
    </location>
</feature>
<evidence type="ECO:0000256" key="1">
    <source>
        <dbReference type="ARBA" id="ARBA00004651"/>
    </source>
</evidence>
<dbReference type="Gene3D" id="1.10.3470.10">
    <property type="entry name" value="ABC transporter involved in vitamin B12 uptake, BtuC"/>
    <property type="match status" value="2"/>
</dbReference>
<feature type="transmembrane region" description="Helical" evidence="8">
    <location>
        <begin position="590"/>
        <end position="606"/>
    </location>
</feature>
<dbReference type="SUPFAM" id="SSF81345">
    <property type="entry name" value="ABC transporter involved in vitamin B12 uptake, BtuC"/>
    <property type="match status" value="2"/>
</dbReference>
<dbReference type="EMBL" id="FLQP01000061">
    <property type="protein sequence ID" value="SBS67162.1"/>
    <property type="molecule type" value="Genomic_DNA"/>
</dbReference>
<dbReference type="InterPro" id="IPR037294">
    <property type="entry name" value="ABC_BtuC-like"/>
</dbReference>
<feature type="transmembrane region" description="Helical" evidence="8">
    <location>
        <begin position="527"/>
        <end position="544"/>
    </location>
</feature>
<dbReference type="RefSeq" id="WP_065679945.1">
    <property type="nucleotide sequence ID" value="NZ_AP025461.1"/>
</dbReference>
<dbReference type="GO" id="GO:0005886">
    <property type="term" value="C:plasma membrane"/>
    <property type="evidence" value="ECO:0007669"/>
    <property type="project" value="UniProtKB-SubCell"/>
</dbReference>
<dbReference type="Proteomes" id="UP000092876">
    <property type="component" value="Unassembled WGS sequence"/>
</dbReference>
<dbReference type="Pfam" id="PF01032">
    <property type="entry name" value="FecCD"/>
    <property type="match status" value="2"/>
</dbReference>
<gene>
    <name evidence="9" type="primary">fhuB_3</name>
    <name evidence="9" type="ORF">VAT7223_03548</name>
</gene>
<accession>A0A1C3J0G3</accession>
<evidence type="ECO:0000256" key="6">
    <source>
        <dbReference type="ARBA" id="ARBA00022989"/>
    </source>
</evidence>
<protein>
    <submittedName>
        <fullName evidence="9">Iron(3+)-hydroxamate import system permease protein FhuB</fullName>
    </submittedName>
</protein>
<evidence type="ECO:0000256" key="5">
    <source>
        <dbReference type="ARBA" id="ARBA00022692"/>
    </source>
</evidence>
<proteinExistence type="inferred from homology"/>
<reference evidence="10" key="1">
    <citation type="submission" date="2016-06" db="EMBL/GenBank/DDBJ databases">
        <authorList>
            <person name="Rodrigo-Torres Lidia"/>
            <person name="Arahal R.David."/>
        </authorList>
    </citation>
    <scope>NUCLEOTIDE SEQUENCE [LARGE SCALE GENOMIC DNA]</scope>
    <source>
        <strain evidence="10">CECT 7223</strain>
    </source>
</reference>
<feature type="transmembrane region" description="Helical" evidence="8">
    <location>
        <begin position="58"/>
        <end position="84"/>
    </location>
</feature>
<evidence type="ECO:0000313" key="9">
    <source>
        <dbReference type="EMBL" id="SBS67162.1"/>
    </source>
</evidence>
<dbReference type="PANTHER" id="PTHR30472">
    <property type="entry name" value="FERRIC ENTEROBACTIN TRANSPORT SYSTEM PERMEASE PROTEIN"/>
    <property type="match status" value="1"/>
</dbReference>
<dbReference type="NCBIfam" id="NF007866">
    <property type="entry name" value="PRK10577.1-2"/>
    <property type="match status" value="1"/>
</dbReference>
<dbReference type="InterPro" id="IPR000522">
    <property type="entry name" value="ABC_transptr_permease_BtuC"/>
</dbReference>
<dbReference type="GeneID" id="94235314"/>
<feature type="transmembrane region" description="Helical" evidence="8">
    <location>
        <begin position="613"/>
        <end position="630"/>
    </location>
</feature>
<feature type="transmembrane region" description="Helical" evidence="8">
    <location>
        <begin position="455"/>
        <end position="472"/>
    </location>
</feature>
<feature type="transmembrane region" description="Helical" evidence="8">
    <location>
        <begin position="283"/>
        <end position="305"/>
    </location>
</feature>
<evidence type="ECO:0000256" key="7">
    <source>
        <dbReference type="ARBA" id="ARBA00023136"/>
    </source>
</evidence>
<evidence type="ECO:0000256" key="2">
    <source>
        <dbReference type="ARBA" id="ARBA00007935"/>
    </source>
</evidence>
<feature type="transmembrane region" description="Helical" evidence="8">
    <location>
        <begin position="124"/>
        <end position="144"/>
    </location>
</feature>
<comment type="similarity">
    <text evidence="2">Belongs to the binding-protein-dependent transport system permease family. FecCD subfamily.</text>
</comment>
<evidence type="ECO:0000256" key="3">
    <source>
        <dbReference type="ARBA" id="ARBA00022448"/>
    </source>
</evidence>